<dbReference type="AlphaFoldDB" id="A0A1E5VX66"/>
<organism evidence="2 3">
    <name type="scientific">Dichanthelium oligosanthes</name>
    <dbReference type="NCBI Taxonomy" id="888268"/>
    <lineage>
        <taxon>Eukaryota</taxon>
        <taxon>Viridiplantae</taxon>
        <taxon>Streptophyta</taxon>
        <taxon>Embryophyta</taxon>
        <taxon>Tracheophyta</taxon>
        <taxon>Spermatophyta</taxon>
        <taxon>Magnoliopsida</taxon>
        <taxon>Liliopsida</taxon>
        <taxon>Poales</taxon>
        <taxon>Poaceae</taxon>
        <taxon>PACMAD clade</taxon>
        <taxon>Panicoideae</taxon>
        <taxon>Panicodae</taxon>
        <taxon>Paniceae</taxon>
        <taxon>Dichantheliinae</taxon>
        <taxon>Dichanthelium</taxon>
    </lineage>
</organism>
<keyword evidence="3" id="KW-1185">Reference proteome</keyword>
<evidence type="ECO:0000313" key="3">
    <source>
        <dbReference type="Proteomes" id="UP000095767"/>
    </source>
</evidence>
<comment type="caution">
    <text evidence="2">The sequence shown here is derived from an EMBL/GenBank/DDBJ whole genome shotgun (WGS) entry which is preliminary data.</text>
</comment>
<protein>
    <submittedName>
        <fullName evidence="2">Uncharacterized protein</fullName>
    </submittedName>
</protein>
<proteinExistence type="predicted"/>
<keyword evidence="1" id="KW-0472">Membrane</keyword>
<dbReference type="EMBL" id="LWDX02027030">
    <property type="protein sequence ID" value="OEL29711.1"/>
    <property type="molecule type" value="Genomic_DNA"/>
</dbReference>
<gene>
    <name evidence="2" type="ORF">BAE44_0009267</name>
</gene>
<dbReference type="Proteomes" id="UP000095767">
    <property type="component" value="Unassembled WGS sequence"/>
</dbReference>
<sequence length="108" mass="11663">MAVHMLLLAVPAVAGGFLQAFQLAFVLWPFNAALPLARDLPRACIAISGIASFYAAGLRGYVSGARRGVQLLQARRQQQDDDSSARGVVVRTREDAVAHAMMAFDDIY</sequence>
<dbReference type="OrthoDB" id="658672at2759"/>
<keyword evidence="1" id="KW-1133">Transmembrane helix</keyword>
<feature type="transmembrane region" description="Helical" evidence="1">
    <location>
        <begin position="40"/>
        <end position="62"/>
    </location>
</feature>
<accession>A0A1E5VX66</accession>
<evidence type="ECO:0000256" key="1">
    <source>
        <dbReference type="SAM" id="Phobius"/>
    </source>
</evidence>
<reference evidence="2 3" key="1">
    <citation type="submission" date="2016-09" db="EMBL/GenBank/DDBJ databases">
        <title>The draft genome of Dichanthelium oligosanthes: A C3 panicoid grass species.</title>
        <authorList>
            <person name="Studer A.J."/>
            <person name="Schnable J.C."/>
            <person name="Brutnell T.P."/>
        </authorList>
    </citation>
    <scope>NUCLEOTIDE SEQUENCE [LARGE SCALE GENOMIC DNA]</scope>
    <source>
        <strain evidence="3">cv. Kellogg 1175</strain>
        <tissue evidence="2">Leaf</tissue>
    </source>
</reference>
<name>A0A1E5VX66_9POAL</name>
<evidence type="ECO:0000313" key="2">
    <source>
        <dbReference type="EMBL" id="OEL29711.1"/>
    </source>
</evidence>
<keyword evidence="1" id="KW-0812">Transmembrane</keyword>